<keyword evidence="5" id="KW-1185">Reference proteome</keyword>
<comment type="caution">
    <text evidence="4">The sequence shown here is derived from an EMBL/GenBank/DDBJ whole genome shotgun (WGS) entry which is preliminary data.</text>
</comment>
<sequence length="196" mass="22449">MAFSFSSSSFLKCHPWTQSQNSTNPLSFPPPKPISLPFSARHERVASDFSLLQKLGNVGSFDSMRGVLDDMKKLQVELVEGTFFIFIESYAKFELYDEAIRVLDMMWKVFGMKPGTFSYNLLLNVLVDGNKLKLVENVHSRMLDEGVKADVSTFNILIKALCKTHQIRPAILMMEEMPMYGLVRMRLFTAIMQELY</sequence>
<organism evidence="4 5">
    <name type="scientific">Datura stramonium</name>
    <name type="common">Jimsonweed</name>
    <name type="synonym">Common thornapple</name>
    <dbReference type="NCBI Taxonomy" id="4076"/>
    <lineage>
        <taxon>Eukaryota</taxon>
        <taxon>Viridiplantae</taxon>
        <taxon>Streptophyta</taxon>
        <taxon>Embryophyta</taxon>
        <taxon>Tracheophyta</taxon>
        <taxon>Spermatophyta</taxon>
        <taxon>Magnoliopsida</taxon>
        <taxon>eudicotyledons</taxon>
        <taxon>Gunneridae</taxon>
        <taxon>Pentapetalae</taxon>
        <taxon>asterids</taxon>
        <taxon>lamiids</taxon>
        <taxon>Solanales</taxon>
        <taxon>Solanaceae</taxon>
        <taxon>Solanoideae</taxon>
        <taxon>Datureae</taxon>
        <taxon>Datura</taxon>
    </lineage>
</organism>
<keyword evidence="2" id="KW-0677">Repeat</keyword>
<protein>
    <recommendedName>
        <fullName evidence="6">Pentatricopeptide repeat-containing protein</fullName>
    </recommendedName>
</protein>
<dbReference type="Gene3D" id="1.25.40.10">
    <property type="entry name" value="Tetratricopeptide repeat domain"/>
    <property type="match status" value="1"/>
</dbReference>
<accession>A0ABS8SHB9</accession>
<feature type="repeat" description="PPR" evidence="3">
    <location>
        <begin position="150"/>
        <end position="184"/>
    </location>
</feature>
<dbReference type="EMBL" id="JACEIK010000513">
    <property type="protein sequence ID" value="MCD7458321.1"/>
    <property type="molecule type" value="Genomic_DNA"/>
</dbReference>
<evidence type="ECO:0008006" key="6">
    <source>
        <dbReference type="Google" id="ProtNLM"/>
    </source>
</evidence>
<dbReference type="Proteomes" id="UP000823775">
    <property type="component" value="Unassembled WGS sequence"/>
</dbReference>
<dbReference type="PANTHER" id="PTHR47936:SF1">
    <property type="entry name" value="PENTATRICOPEPTIDE REPEAT-CONTAINING PROTEIN GUN1, CHLOROPLASTIC"/>
    <property type="match status" value="1"/>
</dbReference>
<dbReference type="NCBIfam" id="TIGR00756">
    <property type="entry name" value="PPR"/>
    <property type="match status" value="1"/>
</dbReference>
<evidence type="ECO:0000313" key="4">
    <source>
        <dbReference type="EMBL" id="MCD7458321.1"/>
    </source>
</evidence>
<evidence type="ECO:0000256" key="2">
    <source>
        <dbReference type="ARBA" id="ARBA00022737"/>
    </source>
</evidence>
<reference evidence="4 5" key="1">
    <citation type="journal article" date="2021" name="BMC Genomics">
        <title>Datura genome reveals duplications of psychoactive alkaloid biosynthetic genes and high mutation rate following tissue culture.</title>
        <authorList>
            <person name="Rajewski A."/>
            <person name="Carter-House D."/>
            <person name="Stajich J."/>
            <person name="Litt A."/>
        </authorList>
    </citation>
    <scope>NUCLEOTIDE SEQUENCE [LARGE SCALE GENOMIC DNA]</scope>
    <source>
        <strain evidence="4">AR-01</strain>
    </source>
</reference>
<dbReference type="InterPro" id="IPR011990">
    <property type="entry name" value="TPR-like_helical_dom_sf"/>
</dbReference>
<evidence type="ECO:0000313" key="5">
    <source>
        <dbReference type="Proteomes" id="UP000823775"/>
    </source>
</evidence>
<evidence type="ECO:0000256" key="1">
    <source>
        <dbReference type="ARBA" id="ARBA00007626"/>
    </source>
</evidence>
<dbReference type="PANTHER" id="PTHR47936">
    <property type="entry name" value="PPR_LONG DOMAIN-CONTAINING PROTEIN"/>
    <property type="match status" value="1"/>
</dbReference>
<comment type="similarity">
    <text evidence="1">Belongs to the PPR family. P subfamily.</text>
</comment>
<proteinExistence type="inferred from homology"/>
<dbReference type="PROSITE" id="PS51375">
    <property type="entry name" value="PPR"/>
    <property type="match status" value="2"/>
</dbReference>
<dbReference type="Pfam" id="PF01535">
    <property type="entry name" value="PPR"/>
    <property type="match status" value="1"/>
</dbReference>
<dbReference type="Pfam" id="PF13041">
    <property type="entry name" value="PPR_2"/>
    <property type="match status" value="1"/>
</dbReference>
<gene>
    <name evidence="4" type="ORF">HAX54_037917</name>
</gene>
<name>A0ABS8SHB9_DATST</name>
<feature type="repeat" description="PPR" evidence="3">
    <location>
        <begin position="115"/>
        <end position="149"/>
    </location>
</feature>
<dbReference type="InterPro" id="IPR002885">
    <property type="entry name" value="PPR_rpt"/>
</dbReference>
<evidence type="ECO:0000256" key="3">
    <source>
        <dbReference type="PROSITE-ProRule" id="PRU00708"/>
    </source>
</evidence>